<dbReference type="EMBL" id="KN838831">
    <property type="protein sequence ID" value="KIJ93663.1"/>
    <property type="molecule type" value="Genomic_DNA"/>
</dbReference>
<proteinExistence type="predicted"/>
<evidence type="ECO:0000313" key="2">
    <source>
        <dbReference type="Proteomes" id="UP000054477"/>
    </source>
</evidence>
<dbReference type="Proteomes" id="UP000054477">
    <property type="component" value="Unassembled WGS sequence"/>
</dbReference>
<gene>
    <name evidence="1" type="ORF">K443DRAFT_381944</name>
</gene>
<dbReference type="HOGENOM" id="CLU_2705201_0_0_1"/>
<keyword evidence="2" id="KW-1185">Reference proteome</keyword>
<accession>A0A0C9WXN0</accession>
<dbReference type="AlphaFoldDB" id="A0A0C9WXN0"/>
<sequence>MGDRQSGTLNRQQQQSVMLGAIVYTLQFAKRKVGLNKGRSTTHLRRTIYSHRDLVWYRALVYRTVRYVGKKER</sequence>
<reference evidence="2" key="2">
    <citation type="submission" date="2015-01" db="EMBL/GenBank/DDBJ databases">
        <title>Evolutionary Origins and Diversification of the Mycorrhizal Mutualists.</title>
        <authorList>
            <consortium name="DOE Joint Genome Institute"/>
            <consortium name="Mycorrhizal Genomics Consortium"/>
            <person name="Kohler A."/>
            <person name="Kuo A."/>
            <person name="Nagy L.G."/>
            <person name="Floudas D."/>
            <person name="Copeland A."/>
            <person name="Barry K.W."/>
            <person name="Cichocki N."/>
            <person name="Veneault-Fourrey C."/>
            <person name="LaButti K."/>
            <person name="Lindquist E.A."/>
            <person name="Lipzen A."/>
            <person name="Lundell T."/>
            <person name="Morin E."/>
            <person name="Murat C."/>
            <person name="Riley R."/>
            <person name="Ohm R."/>
            <person name="Sun H."/>
            <person name="Tunlid A."/>
            <person name="Henrissat B."/>
            <person name="Grigoriev I.V."/>
            <person name="Hibbett D.S."/>
            <person name="Martin F."/>
        </authorList>
    </citation>
    <scope>NUCLEOTIDE SEQUENCE [LARGE SCALE GENOMIC DNA]</scope>
    <source>
        <strain evidence="2">LaAM-08-1</strain>
    </source>
</reference>
<reference evidence="1 2" key="1">
    <citation type="submission" date="2014-04" db="EMBL/GenBank/DDBJ databases">
        <authorList>
            <consortium name="DOE Joint Genome Institute"/>
            <person name="Kuo A."/>
            <person name="Kohler A."/>
            <person name="Nagy L.G."/>
            <person name="Floudas D."/>
            <person name="Copeland A."/>
            <person name="Barry K.W."/>
            <person name="Cichocki N."/>
            <person name="Veneault-Fourrey C."/>
            <person name="LaButti K."/>
            <person name="Lindquist E.A."/>
            <person name="Lipzen A."/>
            <person name="Lundell T."/>
            <person name="Morin E."/>
            <person name="Murat C."/>
            <person name="Sun H."/>
            <person name="Tunlid A."/>
            <person name="Henrissat B."/>
            <person name="Grigoriev I.V."/>
            <person name="Hibbett D.S."/>
            <person name="Martin F."/>
            <person name="Nordberg H.P."/>
            <person name="Cantor M.N."/>
            <person name="Hua S.X."/>
        </authorList>
    </citation>
    <scope>NUCLEOTIDE SEQUENCE [LARGE SCALE GENOMIC DNA]</scope>
    <source>
        <strain evidence="1 2">LaAM-08-1</strain>
    </source>
</reference>
<name>A0A0C9WXN0_9AGAR</name>
<evidence type="ECO:0000313" key="1">
    <source>
        <dbReference type="EMBL" id="KIJ93663.1"/>
    </source>
</evidence>
<organism evidence="1 2">
    <name type="scientific">Laccaria amethystina LaAM-08-1</name>
    <dbReference type="NCBI Taxonomy" id="1095629"/>
    <lineage>
        <taxon>Eukaryota</taxon>
        <taxon>Fungi</taxon>
        <taxon>Dikarya</taxon>
        <taxon>Basidiomycota</taxon>
        <taxon>Agaricomycotina</taxon>
        <taxon>Agaricomycetes</taxon>
        <taxon>Agaricomycetidae</taxon>
        <taxon>Agaricales</taxon>
        <taxon>Agaricineae</taxon>
        <taxon>Hydnangiaceae</taxon>
        <taxon>Laccaria</taxon>
    </lineage>
</organism>
<protein>
    <submittedName>
        <fullName evidence="1">Uncharacterized protein</fullName>
    </submittedName>
</protein>